<gene>
    <name evidence="1" type="ORF">AW10_04250</name>
</gene>
<sequence>MNSGDNCLDIYRRQQGIEKLVGALEAAGFVRVDQQGPGTDSQLRQKGLNLIQLTLPLEELEAALDGLIARLEILEKTSGACGNDEKKFYEYAGYWHDLRKQAVVLIDHSFAPSEELLERLGKRVDFLSSAPLPERSKSLVAQIRENLNSLRFLRACLPNYQ</sequence>
<dbReference type="EMBL" id="JEMX01000188">
    <property type="protein sequence ID" value="EXI72707.1"/>
    <property type="molecule type" value="Genomic_DNA"/>
</dbReference>
<accession>A0A011P6S8</accession>
<dbReference type="AlphaFoldDB" id="A0A011P6S8"/>
<dbReference type="Proteomes" id="UP000021816">
    <property type="component" value="Unassembled WGS sequence"/>
</dbReference>
<reference evidence="1 2" key="1">
    <citation type="submission" date="2014-02" db="EMBL/GenBank/DDBJ databases">
        <title>Expanding our view of genomic diversity in Candidatus Accumulibacter clades.</title>
        <authorList>
            <person name="Skennerton C.T."/>
            <person name="Barr J.J."/>
            <person name="Slater F.R."/>
            <person name="Bond P.L."/>
            <person name="Tyson G.W."/>
        </authorList>
    </citation>
    <scope>NUCLEOTIDE SEQUENCE [LARGE SCALE GENOMIC DNA]</scope>
    <source>
        <strain evidence="2">BA-92</strain>
    </source>
</reference>
<organism evidence="1 2">
    <name type="scientific">Candidatus Accumulibacter appositus</name>
    <dbReference type="NCBI Taxonomy" id="1454003"/>
    <lineage>
        <taxon>Bacteria</taxon>
        <taxon>Pseudomonadati</taxon>
        <taxon>Pseudomonadota</taxon>
        <taxon>Betaproteobacteria</taxon>
        <taxon>Candidatus Accumulibacter</taxon>
    </lineage>
</organism>
<dbReference type="PATRIC" id="fig|1454003.3.peg.4312"/>
<evidence type="ECO:0000313" key="1">
    <source>
        <dbReference type="EMBL" id="EXI72707.1"/>
    </source>
</evidence>
<evidence type="ECO:0000313" key="2">
    <source>
        <dbReference type="Proteomes" id="UP000021816"/>
    </source>
</evidence>
<name>A0A011P6S8_9PROT</name>
<protein>
    <submittedName>
        <fullName evidence="1">Uncharacterized protein</fullName>
    </submittedName>
</protein>
<comment type="caution">
    <text evidence="1">The sequence shown here is derived from an EMBL/GenBank/DDBJ whole genome shotgun (WGS) entry which is preliminary data.</text>
</comment>
<proteinExistence type="predicted"/>